<dbReference type="GO" id="GO:0098542">
    <property type="term" value="P:defense response to other organism"/>
    <property type="evidence" value="ECO:0007669"/>
    <property type="project" value="TreeGrafter"/>
</dbReference>
<dbReference type="EMBL" id="JAMFTS010000004">
    <property type="protein sequence ID" value="KAJ4760587.1"/>
    <property type="molecule type" value="Genomic_DNA"/>
</dbReference>
<keyword evidence="2" id="KW-0812">Transmembrane</keyword>
<dbReference type="Pfam" id="PF00931">
    <property type="entry name" value="NB-ARC"/>
    <property type="match status" value="1"/>
</dbReference>
<evidence type="ECO:0000256" key="1">
    <source>
        <dbReference type="ARBA" id="ARBA00022821"/>
    </source>
</evidence>
<dbReference type="InterPro" id="IPR032675">
    <property type="entry name" value="LRR_dom_sf"/>
</dbReference>
<dbReference type="PANTHER" id="PTHR23155">
    <property type="entry name" value="DISEASE RESISTANCE PROTEIN RP"/>
    <property type="match status" value="1"/>
</dbReference>
<evidence type="ECO:0000259" key="3">
    <source>
        <dbReference type="Pfam" id="PF00931"/>
    </source>
</evidence>
<dbReference type="Gene3D" id="3.40.50.300">
    <property type="entry name" value="P-loop containing nucleotide triphosphate hydrolases"/>
    <property type="match status" value="1"/>
</dbReference>
<gene>
    <name evidence="5" type="ORF">LUZ62_070962</name>
</gene>
<dbReference type="InterPro" id="IPR002182">
    <property type="entry name" value="NB-ARC"/>
</dbReference>
<feature type="domain" description="NB-ARC" evidence="3">
    <location>
        <begin position="181"/>
        <end position="349"/>
    </location>
</feature>
<accession>A0AAV8D1M4</accession>
<dbReference type="AlphaFoldDB" id="A0AAV8D1M4"/>
<dbReference type="Proteomes" id="UP001140206">
    <property type="component" value="Chromosome 4"/>
</dbReference>
<organism evidence="5 6">
    <name type="scientific">Rhynchospora pubera</name>
    <dbReference type="NCBI Taxonomy" id="906938"/>
    <lineage>
        <taxon>Eukaryota</taxon>
        <taxon>Viridiplantae</taxon>
        <taxon>Streptophyta</taxon>
        <taxon>Embryophyta</taxon>
        <taxon>Tracheophyta</taxon>
        <taxon>Spermatophyta</taxon>
        <taxon>Magnoliopsida</taxon>
        <taxon>Liliopsida</taxon>
        <taxon>Poales</taxon>
        <taxon>Cyperaceae</taxon>
        <taxon>Cyperoideae</taxon>
        <taxon>Rhynchosporeae</taxon>
        <taxon>Rhynchospora</taxon>
    </lineage>
</organism>
<evidence type="ECO:0000313" key="6">
    <source>
        <dbReference type="Proteomes" id="UP001140206"/>
    </source>
</evidence>
<keyword evidence="1" id="KW-0611">Plant defense</keyword>
<dbReference type="SUPFAM" id="SSF52540">
    <property type="entry name" value="P-loop containing nucleoside triphosphate hydrolases"/>
    <property type="match status" value="1"/>
</dbReference>
<keyword evidence="2" id="KW-1133">Transmembrane helix</keyword>
<dbReference type="PRINTS" id="PR00364">
    <property type="entry name" value="DISEASERSIST"/>
</dbReference>
<dbReference type="PANTHER" id="PTHR23155:SF1052">
    <property type="entry name" value="DISEASE RESISTANCE PROTEIN RPM1"/>
    <property type="match status" value="1"/>
</dbReference>
<evidence type="ECO:0000259" key="4">
    <source>
        <dbReference type="Pfam" id="PF23559"/>
    </source>
</evidence>
<dbReference type="GO" id="GO:0043531">
    <property type="term" value="F:ADP binding"/>
    <property type="evidence" value="ECO:0007669"/>
    <property type="project" value="InterPro"/>
</dbReference>
<dbReference type="Gene3D" id="3.80.10.10">
    <property type="entry name" value="Ribonuclease Inhibitor"/>
    <property type="match status" value="1"/>
</dbReference>
<protein>
    <recommendedName>
        <fullName evidence="7">NB-ARC domain-containing protein</fullName>
    </recommendedName>
</protein>
<dbReference type="InterPro" id="IPR058922">
    <property type="entry name" value="WHD_DRP"/>
</dbReference>
<dbReference type="InterPro" id="IPR044974">
    <property type="entry name" value="Disease_R_plants"/>
</dbReference>
<keyword evidence="2" id="KW-0472">Membrane</keyword>
<dbReference type="Pfam" id="PF23559">
    <property type="entry name" value="WHD_DRP"/>
    <property type="match status" value="1"/>
</dbReference>
<dbReference type="InterPro" id="IPR036388">
    <property type="entry name" value="WH-like_DNA-bd_sf"/>
</dbReference>
<evidence type="ECO:0000256" key="2">
    <source>
        <dbReference type="SAM" id="Phobius"/>
    </source>
</evidence>
<sequence length="707" mass="79606">MPRLESESIFYKAKAFVEFALQKLEDVHNLEVASLCGATSLSEASKLMGSVHKMLLRIHGVLVNQASNLKIEDDSSVQEWMAAVIDVCISTERSIANFVNDAGKSIPIPSLPESVKRISTNPVNLFILHKLGIDMSKMESELKKISTGFAHDPVDGAVEPIVLSPFSNSEDMGLVGYEVQQRRIVEKLLDPSISERLEIAILGPEASGKSTFAQNIYQSVAEKNHFDVCFWLFDMNHFDCKQPQLFKPIDILRKMLMKLEPGSSLDDYDEEHLILKICKSLKVKRYLVAIDNVQRYNVFRKALPNENNGSRVLIGTQEAGKYERICLDLDPQVKYELPSLTEKERLKLIFKKKESLKDLEDYPSDIVAAARRIAACWGDSPMNLVLLGGHLLFNQPTPHNHEVLRDTADAATFGEFLSSIYNKLPSVLETCFSYMAALFPVNYLIHSTSLIRLWVAEGIIPKEHGRTIEQTAELCLDQLIQRGFVRAIWAYYHNQANKPSHLVLIHPMLQSGLFNNFTGISSCTPIKVILGDDALDVSGYYEEPDVNHANCESSHRLALHNSYDSNQFSSFHDGKMLQGFKYPSLHSLFFFGFVAPLMFSEFGFLRVLSVFQARIRFCEEDTPCWLDGLVNLRYLGFIVCWVESGSLGKKLSRLTNLHTLDLSESAVSGLSTEFTGRNPKINVIDPIKGEFHACWSPIPDLNQQTSQ</sequence>
<feature type="transmembrane region" description="Helical" evidence="2">
    <location>
        <begin position="588"/>
        <end position="608"/>
    </location>
</feature>
<evidence type="ECO:0000313" key="5">
    <source>
        <dbReference type="EMBL" id="KAJ4760587.1"/>
    </source>
</evidence>
<proteinExistence type="predicted"/>
<keyword evidence="6" id="KW-1185">Reference proteome</keyword>
<dbReference type="Gene3D" id="1.10.10.10">
    <property type="entry name" value="Winged helix-like DNA-binding domain superfamily/Winged helix DNA-binding domain"/>
    <property type="match status" value="1"/>
</dbReference>
<feature type="domain" description="Disease resistance protein winged helix" evidence="4">
    <location>
        <begin position="438"/>
        <end position="492"/>
    </location>
</feature>
<reference evidence="5" key="1">
    <citation type="submission" date="2022-08" db="EMBL/GenBank/DDBJ databases">
        <authorList>
            <person name="Marques A."/>
        </authorList>
    </citation>
    <scope>NUCLEOTIDE SEQUENCE</scope>
    <source>
        <strain evidence="5">RhyPub2mFocal</strain>
        <tissue evidence="5">Leaves</tissue>
    </source>
</reference>
<comment type="caution">
    <text evidence="5">The sequence shown here is derived from an EMBL/GenBank/DDBJ whole genome shotgun (WGS) entry which is preliminary data.</text>
</comment>
<evidence type="ECO:0008006" key="7">
    <source>
        <dbReference type="Google" id="ProtNLM"/>
    </source>
</evidence>
<dbReference type="SUPFAM" id="SSF52058">
    <property type="entry name" value="L domain-like"/>
    <property type="match status" value="1"/>
</dbReference>
<dbReference type="InterPro" id="IPR027417">
    <property type="entry name" value="P-loop_NTPase"/>
</dbReference>
<name>A0AAV8D1M4_9POAL</name>